<reference evidence="2 3" key="1">
    <citation type="journal article" date="2016" name="Nat. Commun.">
        <title>Thousands of microbial genomes shed light on interconnected biogeochemical processes in an aquifer system.</title>
        <authorList>
            <person name="Anantharaman K."/>
            <person name="Brown C.T."/>
            <person name="Hug L.A."/>
            <person name="Sharon I."/>
            <person name="Castelle C.J."/>
            <person name="Probst A.J."/>
            <person name="Thomas B.C."/>
            <person name="Singh A."/>
            <person name="Wilkins M.J."/>
            <person name="Karaoz U."/>
            <person name="Brodie E.L."/>
            <person name="Williams K.H."/>
            <person name="Hubbard S.S."/>
            <person name="Banfield J.F."/>
        </authorList>
    </citation>
    <scope>NUCLEOTIDE SEQUENCE [LARGE SCALE GENOMIC DNA]</scope>
</reference>
<accession>A0A1F8DNG9</accession>
<dbReference type="Pfam" id="PF02643">
    <property type="entry name" value="DUF192"/>
    <property type="match status" value="1"/>
</dbReference>
<keyword evidence="1" id="KW-0472">Membrane</keyword>
<keyword evidence="1" id="KW-0812">Transmembrane</keyword>
<keyword evidence="1" id="KW-1133">Transmembrane helix</keyword>
<name>A0A1F8DNG9_9BACT</name>
<organism evidence="2 3">
    <name type="scientific">Candidatus Wolfebacteria bacterium RBG_13_41_7</name>
    <dbReference type="NCBI Taxonomy" id="1802554"/>
    <lineage>
        <taxon>Bacteria</taxon>
        <taxon>Candidatus Wolfeibacteriota</taxon>
    </lineage>
</organism>
<dbReference type="InterPro" id="IPR038695">
    <property type="entry name" value="Saro_0823-like_sf"/>
</dbReference>
<protein>
    <recommendedName>
        <fullName evidence="4">DUF192 domain-containing protein</fullName>
    </recommendedName>
</protein>
<feature type="transmembrane region" description="Helical" evidence="1">
    <location>
        <begin position="6"/>
        <end position="31"/>
    </location>
</feature>
<evidence type="ECO:0000256" key="1">
    <source>
        <dbReference type="SAM" id="Phobius"/>
    </source>
</evidence>
<proteinExistence type="predicted"/>
<dbReference type="AlphaFoldDB" id="A0A1F8DNG9"/>
<dbReference type="InterPro" id="IPR003795">
    <property type="entry name" value="DUF192"/>
</dbReference>
<dbReference type="Proteomes" id="UP000182002">
    <property type="component" value="Unassembled WGS sequence"/>
</dbReference>
<gene>
    <name evidence="2" type="ORF">A3J77_00705</name>
</gene>
<evidence type="ECO:0000313" key="2">
    <source>
        <dbReference type="EMBL" id="OGM90161.1"/>
    </source>
</evidence>
<comment type="caution">
    <text evidence="2">The sequence shown here is derived from an EMBL/GenBank/DDBJ whole genome shotgun (WGS) entry which is preliminary data.</text>
</comment>
<evidence type="ECO:0000313" key="3">
    <source>
        <dbReference type="Proteomes" id="UP000182002"/>
    </source>
</evidence>
<dbReference type="Gene3D" id="2.60.120.1140">
    <property type="entry name" value="Protein of unknown function DUF192"/>
    <property type="match status" value="1"/>
</dbReference>
<dbReference type="PANTHER" id="PTHR37953:SF1">
    <property type="entry name" value="UPF0127 PROTEIN MJ1496"/>
    <property type="match status" value="1"/>
</dbReference>
<sequence>MKIKVFLLMILLIIIFFFVVITSLFAFLFFLKNGQVSSGTEFIPVCFNDDCFSAEIASSSALMKGLMFRKNLDENGGMLFIFSNEGKHAFWMKNTLIPLDIIWINTSKEIVHIAENVQPCEAFYCPSVSPEKSAKYVLEINGGKAKKAGLKIGDKAEFELR</sequence>
<dbReference type="EMBL" id="MGIO01000009">
    <property type="protein sequence ID" value="OGM90161.1"/>
    <property type="molecule type" value="Genomic_DNA"/>
</dbReference>
<dbReference type="PANTHER" id="PTHR37953">
    <property type="entry name" value="UPF0127 PROTEIN MJ1496"/>
    <property type="match status" value="1"/>
</dbReference>
<evidence type="ECO:0008006" key="4">
    <source>
        <dbReference type="Google" id="ProtNLM"/>
    </source>
</evidence>